<dbReference type="PRINTS" id="PR00111">
    <property type="entry name" value="ABHYDROLASE"/>
</dbReference>
<evidence type="ECO:0000313" key="2">
    <source>
        <dbReference type="EMBL" id="MCQ8895880.1"/>
    </source>
</evidence>
<dbReference type="Pfam" id="PF00561">
    <property type="entry name" value="Abhydrolase_1"/>
    <property type="match status" value="1"/>
</dbReference>
<evidence type="ECO:0000259" key="1">
    <source>
        <dbReference type="Pfam" id="PF00561"/>
    </source>
</evidence>
<accession>A0ABT1WEG6</accession>
<dbReference type="InterPro" id="IPR000073">
    <property type="entry name" value="AB_hydrolase_1"/>
</dbReference>
<comment type="caution">
    <text evidence="2">The sequence shown here is derived from an EMBL/GenBank/DDBJ whole genome shotgun (WGS) entry which is preliminary data.</text>
</comment>
<protein>
    <submittedName>
        <fullName evidence="2">Alpha/beta hydrolase</fullName>
    </submittedName>
</protein>
<evidence type="ECO:0000313" key="3">
    <source>
        <dbReference type="Proteomes" id="UP001204142"/>
    </source>
</evidence>
<dbReference type="Gene3D" id="3.40.50.1820">
    <property type="entry name" value="alpha/beta hydrolase"/>
    <property type="match status" value="1"/>
</dbReference>
<dbReference type="PANTHER" id="PTHR46438:SF11">
    <property type="entry name" value="LIPASE-RELATED"/>
    <property type="match status" value="1"/>
</dbReference>
<dbReference type="InterPro" id="IPR029058">
    <property type="entry name" value="AB_hydrolase_fold"/>
</dbReference>
<keyword evidence="2" id="KW-0378">Hydrolase</keyword>
<dbReference type="Proteomes" id="UP001204142">
    <property type="component" value="Unassembled WGS sequence"/>
</dbReference>
<feature type="domain" description="AB hydrolase-1" evidence="1">
    <location>
        <begin position="44"/>
        <end position="279"/>
    </location>
</feature>
<organism evidence="2 3">
    <name type="scientific">Limnobacter humi</name>
    <dbReference type="NCBI Taxonomy" id="1778671"/>
    <lineage>
        <taxon>Bacteria</taxon>
        <taxon>Pseudomonadati</taxon>
        <taxon>Pseudomonadota</taxon>
        <taxon>Betaproteobacteria</taxon>
        <taxon>Burkholderiales</taxon>
        <taxon>Burkholderiaceae</taxon>
        <taxon>Limnobacter</taxon>
    </lineage>
</organism>
<dbReference type="SUPFAM" id="SSF53474">
    <property type="entry name" value="alpha/beta-Hydrolases"/>
    <property type="match status" value="1"/>
</dbReference>
<dbReference type="EMBL" id="JANIGO010000002">
    <property type="protein sequence ID" value="MCQ8895880.1"/>
    <property type="molecule type" value="Genomic_DNA"/>
</dbReference>
<gene>
    <name evidence="2" type="ORF">NQT62_05435</name>
</gene>
<sequence length="294" mass="31786">MSNAVMRWVCRGLIDSKVKKMGLRKASINTQDGRWVYFHGGQGPNLVLVHGFGANKENWLALAPKLMKKFTVWIPDLIGFGESDRPEGAPYNIAAQAARLQRWAVAVGMTDFHVMGNSMGGYLAGVLAANDQGVPVVNSACLLNPAGVKGSEQTAVGKAFAEENRVVLAPGNLSEFQWVMNLCFNGAAPPMPLFLQKYFAGIAIANKALQDRVFREFVNPETNPSLNDLVAQIRIPLMVVWGDSDQLVHASGLAILKQANPRLVDVMLENTGHCPQADRARAVAGAYEAFLAGV</sequence>
<proteinExistence type="predicted"/>
<keyword evidence="3" id="KW-1185">Reference proteome</keyword>
<dbReference type="GO" id="GO:0016787">
    <property type="term" value="F:hydrolase activity"/>
    <property type="evidence" value="ECO:0007669"/>
    <property type="project" value="UniProtKB-KW"/>
</dbReference>
<dbReference type="RefSeq" id="WP_256763645.1">
    <property type="nucleotide sequence ID" value="NZ_JANIGO010000002.1"/>
</dbReference>
<reference evidence="2 3" key="1">
    <citation type="submission" date="2022-07" db="EMBL/GenBank/DDBJ databases">
        <authorList>
            <person name="Xamxidin M."/>
            <person name="Wu M."/>
        </authorList>
    </citation>
    <scope>NUCLEOTIDE SEQUENCE [LARGE SCALE GENOMIC DNA]</scope>
    <source>
        <strain evidence="2 3">NBRC 111650</strain>
    </source>
</reference>
<name>A0ABT1WEG6_9BURK</name>
<dbReference type="PANTHER" id="PTHR46438">
    <property type="entry name" value="ALPHA/BETA-HYDROLASES SUPERFAMILY PROTEIN"/>
    <property type="match status" value="1"/>
</dbReference>